<evidence type="ECO:0000256" key="1">
    <source>
        <dbReference type="SAM" id="SignalP"/>
    </source>
</evidence>
<reference evidence="2" key="3">
    <citation type="submission" date="2020-06" db="EMBL/GenBank/DDBJ databases">
        <title>Helianthus annuus Genome sequencing and assembly Release 2.</title>
        <authorList>
            <person name="Gouzy J."/>
            <person name="Langlade N."/>
            <person name="Munos S."/>
        </authorList>
    </citation>
    <scope>NUCLEOTIDE SEQUENCE</scope>
    <source>
        <tissue evidence="2">Leaves</tissue>
    </source>
</reference>
<sequence length="69" mass="7511">MCSKSCTSCINSFLCKCMLYLCVQVSASSSSNTCMTLVFFFSINTNTTTQHRLINFSPGTRATTLGPPL</sequence>
<evidence type="ECO:0000313" key="4">
    <source>
        <dbReference type="Proteomes" id="UP000215914"/>
    </source>
</evidence>
<evidence type="ECO:0008006" key="5">
    <source>
        <dbReference type="Google" id="ProtNLM"/>
    </source>
</evidence>
<feature type="chain" id="PRO_5011993066" description="Secreted protein" evidence="1">
    <location>
        <begin position="28"/>
        <end position="69"/>
    </location>
</feature>
<gene>
    <name evidence="3" type="ORF">HannXRQ_Chr09g0256341</name>
    <name evidence="2" type="ORF">HanXRQr2_Chr02g0070951</name>
</gene>
<reference evidence="3" key="2">
    <citation type="submission" date="2017-02" db="EMBL/GenBank/DDBJ databases">
        <title>Sunflower complete genome.</title>
        <authorList>
            <person name="Langlade N."/>
            <person name="Munos S."/>
        </authorList>
    </citation>
    <scope>NUCLEOTIDE SEQUENCE [LARGE SCALE GENOMIC DNA]</scope>
    <source>
        <tissue evidence="3">Leaves</tissue>
    </source>
</reference>
<name>A0A251TWD3_HELAN</name>
<evidence type="ECO:0000313" key="2">
    <source>
        <dbReference type="EMBL" id="KAF5818862.1"/>
    </source>
</evidence>
<dbReference type="InParanoid" id="A0A251TWD3"/>
<keyword evidence="1" id="KW-0732">Signal</keyword>
<proteinExistence type="predicted"/>
<evidence type="ECO:0000313" key="3">
    <source>
        <dbReference type="EMBL" id="OTG15069.1"/>
    </source>
</evidence>
<protein>
    <recommendedName>
        <fullName evidence="5">Secreted protein</fullName>
    </recommendedName>
</protein>
<dbReference type="Proteomes" id="UP000215914">
    <property type="component" value="Chromosome 9"/>
</dbReference>
<dbReference type="EMBL" id="CM007898">
    <property type="protein sequence ID" value="OTG15069.1"/>
    <property type="molecule type" value="Genomic_DNA"/>
</dbReference>
<dbReference type="AlphaFoldDB" id="A0A251TWD3"/>
<organism evidence="3 4">
    <name type="scientific">Helianthus annuus</name>
    <name type="common">Common sunflower</name>
    <dbReference type="NCBI Taxonomy" id="4232"/>
    <lineage>
        <taxon>Eukaryota</taxon>
        <taxon>Viridiplantae</taxon>
        <taxon>Streptophyta</taxon>
        <taxon>Embryophyta</taxon>
        <taxon>Tracheophyta</taxon>
        <taxon>Spermatophyta</taxon>
        <taxon>Magnoliopsida</taxon>
        <taxon>eudicotyledons</taxon>
        <taxon>Gunneridae</taxon>
        <taxon>Pentapetalae</taxon>
        <taxon>asterids</taxon>
        <taxon>campanulids</taxon>
        <taxon>Asterales</taxon>
        <taxon>Asteraceae</taxon>
        <taxon>Asteroideae</taxon>
        <taxon>Heliantheae alliance</taxon>
        <taxon>Heliantheae</taxon>
        <taxon>Helianthus</taxon>
    </lineage>
</organism>
<keyword evidence="4" id="KW-1185">Reference proteome</keyword>
<dbReference type="Gramene" id="mRNA:HanXRQr2_Chr02g0070951">
    <property type="protein sequence ID" value="CDS:HanXRQr2_Chr02g0070951.1"/>
    <property type="gene ID" value="HanXRQr2_Chr02g0070951"/>
</dbReference>
<dbReference type="EMBL" id="MNCJ02000317">
    <property type="protein sequence ID" value="KAF5818862.1"/>
    <property type="molecule type" value="Genomic_DNA"/>
</dbReference>
<reference evidence="2 4" key="1">
    <citation type="journal article" date="2017" name="Nature">
        <title>The sunflower genome provides insights into oil metabolism, flowering and Asterid evolution.</title>
        <authorList>
            <person name="Badouin H."/>
            <person name="Gouzy J."/>
            <person name="Grassa C.J."/>
            <person name="Murat F."/>
            <person name="Staton S.E."/>
            <person name="Cottret L."/>
            <person name="Lelandais-Briere C."/>
            <person name="Owens G.L."/>
            <person name="Carrere S."/>
            <person name="Mayjonade B."/>
            <person name="Legrand L."/>
            <person name="Gill N."/>
            <person name="Kane N.C."/>
            <person name="Bowers J.E."/>
            <person name="Hubner S."/>
            <person name="Bellec A."/>
            <person name="Berard A."/>
            <person name="Berges H."/>
            <person name="Blanchet N."/>
            <person name="Boniface M.C."/>
            <person name="Brunel D."/>
            <person name="Catrice O."/>
            <person name="Chaidir N."/>
            <person name="Claudel C."/>
            <person name="Donnadieu C."/>
            <person name="Faraut T."/>
            <person name="Fievet G."/>
            <person name="Helmstetter N."/>
            <person name="King M."/>
            <person name="Knapp S.J."/>
            <person name="Lai Z."/>
            <person name="Le Paslier M.C."/>
            <person name="Lippi Y."/>
            <person name="Lorenzon L."/>
            <person name="Mandel J.R."/>
            <person name="Marage G."/>
            <person name="Marchand G."/>
            <person name="Marquand E."/>
            <person name="Bret-Mestries E."/>
            <person name="Morien E."/>
            <person name="Nambeesan S."/>
            <person name="Nguyen T."/>
            <person name="Pegot-Espagnet P."/>
            <person name="Pouilly N."/>
            <person name="Raftis F."/>
            <person name="Sallet E."/>
            <person name="Schiex T."/>
            <person name="Thomas J."/>
            <person name="Vandecasteele C."/>
            <person name="Vares D."/>
            <person name="Vear F."/>
            <person name="Vautrin S."/>
            <person name="Crespi M."/>
            <person name="Mangin B."/>
            <person name="Burke J.M."/>
            <person name="Salse J."/>
            <person name="Munos S."/>
            <person name="Vincourt P."/>
            <person name="Rieseberg L.H."/>
            <person name="Langlade N.B."/>
        </authorList>
    </citation>
    <scope>NUCLEOTIDE SEQUENCE [LARGE SCALE GENOMIC DNA]</scope>
    <source>
        <strain evidence="4">cv. SF193</strain>
        <tissue evidence="2">Leaves</tissue>
    </source>
</reference>
<accession>A0A251TWD3</accession>
<feature type="signal peptide" evidence="1">
    <location>
        <begin position="1"/>
        <end position="27"/>
    </location>
</feature>